<dbReference type="EMBL" id="MCGO01000049">
    <property type="protein sequence ID" value="ORY37671.1"/>
    <property type="molecule type" value="Genomic_DNA"/>
</dbReference>
<keyword evidence="2" id="KW-0560">Oxidoreductase</keyword>
<evidence type="ECO:0000256" key="1">
    <source>
        <dbReference type="ARBA" id="ARBA00006484"/>
    </source>
</evidence>
<proteinExistence type="inferred from homology"/>
<dbReference type="AlphaFoldDB" id="A0A1Y2BSE1"/>
<comment type="similarity">
    <text evidence="1">Belongs to the short-chain dehydrogenases/reductases (SDR) family.</text>
</comment>
<gene>
    <name evidence="3" type="ORF">BCR33DRAFT_721392</name>
</gene>
<dbReference type="Gene3D" id="3.40.50.720">
    <property type="entry name" value="NAD(P)-binding Rossmann-like Domain"/>
    <property type="match status" value="1"/>
</dbReference>
<sequence>MSSNKVYVVTGGNSGIGLGTALKLAETKTNTVIIAARSPDKNASAVTKIKNETGNQNIHSFQLNLTSLSAVKTFSETLLTQFPRIDGLVCNAGLLTKQYSLSPEGYESTIATNHLGHFLLIQLLLPSLQSVGTPESPSRLAIVSSFTINPKNMSSMPYPNLVSDFTDALKAESNTAFNGEQAYTNSKLLNAVTGKYLASIVGKNVVVSVYDPGYVVTDIVRETKGVAGFMVKSVLPSVLKPFWKKVSTVERSGGFLASLATGHGENGKYYSVDGEEAWAEKVLDVEFGKKVYTQSLELVKPFV</sequence>
<keyword evidence="4" id="KW-1185">Reference proteome</keyword>
<comment type="caution">
    <text evidence="3">The sequence shown here is derived from an EMBL/GenBank/DDBJ whole genome shotgun (WGS) entry which is preliminary data.</text>
</comment>
<organism evidence="3 4">
    <name type="scientific">Rhizoclosmatium globosum</name>
    <dbReference type="NCBI Taxonomy" id="329046"/>
    <lineage>
        <taxon>Eukaryota</taxon>
        <taxon>Fungi</taxon>
        <taxon>Fungi incertae sedis</taxon>
        <taxon>Chytridiomycota</taxon>
        <taxon>Chytridiomycota incertae sedis</taxon>
        <taxon>Chytridiomycetes</taxon>
        <taxon>Chytridiales</taxon>
        <taxon>Chytriomycetaceae</taxon>
        <taxon>Rhizoclosmatium</taxon>
    </lineage>
</organism>
<evidence type="ECO:0000256" key="2">
    <source>
        <dbReference type="ARBA" id="ARBA00023002"/>
    </source>
</evidence>
<accession>A0A1Y2BSE1</accession>
<dbReference type="OrthoDB" id="542013at2759"/>
<dbReference type="GO" id="GO:0016491">
    <property type="term" value="F:oxidoreductase activity"/>
    <property type="evidence" value="ECO:0007669"/>
    <property type="project" value="UniProtKB-KW"/>
</dbReference>
<dbReference type="STRING" id="329046.A0A1Y2BSE1"/>
<dbReference type="Proteomes" id="UP000193642">
    <property type="component" value="Unassembled WGS sequence"/>
</dbReference>
<dbReference type="PANTHER" id="PTHR24320:SF152">
    <property type="entry name" value="SHORT-CHAIN DEHYDROGENASE_REDUCTASE FAMILY PROTEIN"/>
    <property type="match status" value="1"/>
</dbReference>
<protein>
    <submittedName>
        <fullName evidence="3">NAD(P)-binding protein</fullName>
    </submittedName>
</protein>
<dbReference type="PRINTS" id="PR00081">
    <property type="entry name" value="GDHRDH"/>
</dbReference>
<dbReference type="SUPFAM" id="SSF51735">
    <property type="entry name" value="NAD(P)-binding Rossmann-fold domains"/>
    <property type="match status" value="1"/>
</dbReference>
<reference evidence="3 4" key="1">
    <citation type="submission" date="2016-07" db="EMBL/GenBank/DDBJ databases">
        <title>Pervasive Adenine N6-methylation of Active Genes in Fungi.</title>
        <authorList>
            <consortium name="DOE Joint Genome Institute"/>
            <person name="Mondo S.J."/>
            <person name="Dannebaum R.O."/>
            <person name="Kuo R.C."/>
            <person name="Labutti K."/>
            <person name="Haridas S."/>
            <person name="Kuo A."/>
            <person name="Salamov A."/>
            <person name="Ahrendt S.R."/>
            <person name="Lipzen A."/>
            <person name="Sullivan W."/>
            <person name="Andreopoulos W.B."/>
            <person name="Clum A."/>
            <person name="Lindquist E."/>
            <person name="Daum C."/>
            <person name="Ramamoorthy G.K."/>
            <person name="Gryganskyi A."/>
            <person name="Culley D."/>
            <person name="Magnuson J.K."/>
            <person name="James T.Y."/>
            <person name="O'Malley M.A."/>
            <person name="Stajich J.E."/>
            <person name="Spatafora J.W."/>
            <person name="Visel A."/>
            <person name="Grigoriev I.V."/>
        </authorList>
    </citation>
    <scope>NUCLEOTIDE SEQUENCE [LARGE SCALE GENOMIC DNA]</scope>
    <source>
        <strain evidence="3 4">JEL800</strain>
    </source>
</reference>
<dbReference type="Pfam" id="PF00106">
    <property type="entry name" value="adh_short"/>
    <property type="match status" value="1"/>
</dbReference>
<evidence type="ECO:0000313" key="4">
    <source>
        <dbReference type="Proteomes" id="UP000193642"/>
    </source>
</evidence>
<dbReference type="InterPro" id="IPR002347">
    <property type="entry name" value="SDR_fam"/>
</dbReference>
<evidence type="ECO:0000313" key="3">
    <source>
        <dbReference type="EMBL" id="ORY37671.1"/>
    </source>
</evidence>
<dbReference type="InterPro" id="IPR036291">
    <property type="entry name" value="NAD(P)-bd_dom_sf"/>
</dbReference>
<name>A0A1Y2BSE1_9FUNG</name>
<dbReference type="PANTHER" id="PTHR24320">
    <property type="entry name" value="RETINOL DEHYDROGENASE"/>
    <property type="match status" value="1"/>
</dbReference>